<evidence type="ECO:0000313" key="2">
    <source>
        <dbReference type="EMBL" id="ELK27119.1"/>
    </source>
</evidence>
<gene>
    <name evidence="2" type="ORF">MDA_GLEAN10012628</name>
</gene>
<protein>
    <submittedName>
        <fullName evidence="2">Nuclear prelamin A recognition factor</fullName>
    </submittedName>
</protein>
<accession>L5LL26</accession>
<evidence type="ECO:0000313" key="3">
    <source>
        <dbReference type="Proteomes" id="UP000010556"/>
    </source>
</evidence>
<dbReference type="EMBL" id="KB110508">
    <property type="protein sequence ID" value="ELK27119.1"/>
    <property type="molecule type" value="Genomic_DNA"/>
</dbReference>
<evidence type="ECO:0000256" key="1">
    <source>
        <dbReference type="SAM" id="MobiDB-lite"/>
    </source>
</evidence>
<organism evidence="2 3">
    <name type="scientific">Myotis davidii</name>
    <name type="common">David's myotis</name>
    <dbReference type="NCBI Taxonomy" id="225400"/>
    <lineage>
        <taxon>Eukaryota</taxon>
        <taxon>Metazoa</taxon>
        <taxon>Chordata</taxon>
        <taxon>Craniata</taxon>
        <taxon>Vertebrata</taxon>
        <taxon>Euteleostomi</taxon>
        <taxon>Mammalia</taxon>
        <taxon>Eutheria</taxon>
        <taxon>Laurasiatheria</taxon>
        <taxon>Chiroptera</taxon>
        <taxon>Yangochiroptera</taxon>
        <taxon>Vespertilionidae</taxon>
        <taxon>Myotis</taxon>
    </lineage>
</organism>
<sequence>MLTSAYPGWVTPSPPPLHSQVSPADHGLSGEIVQIMEQSDLASNNAAVDTLLGDMREEEVRLHEGASSDGHLAHIFRHMAKELLNEDVGCSPTTP</sequence>
<dbReference type="Proteomes" id="UP000010556">
    <property type="component" value="Unassembled WGS sequence"/>
</dbReference>
<keyword evidence="3" id="KW-1185">Reference proteome</keyword>
<feature type="region of interest" description="Disordered" evidence="1">
    <location>
        <begin position="1"/>
        <end position="25"/>
    </location>
</feature>
<proteinExistence type="predicted"/>
<dbReference type="AlphaFoldDB" id="L5LL26"/>
<name>L5LL26_MYODS</name>
<reference evidence="3" key="1">
    <citation type="journal article" date="2013" name="Science">
        <title>Comparative analysis of bat genomes provides insight into the evolution of flight and immunity.</title>
        <authorList>
            <person name="Zhang G."/>
            <person name="Cowled C."/>
            <person name="Shi Z."/>
            <person name="Huang Z."/>
            <person name="Bishop-Lilly K.A."/>
            <person name="Fang X."/>
            <person name="Wynne J.W."/>
            <person name="Xiong Z."/>
            <person name="Baker M.L."/>
            <person name="Zhao W."/>
            <person name="Tachedjian M."/>
            <person name="Zhu Y."/>
            <person name="Zhou P."/>
            <person name="Jiang X."/>
            <person name="Ng J."/>
            <person name="Yang L."/>
            <person name="Wu L."/>
            <person name="Xiao J."/>
            <person name="Feng Y."/>
            <person name="Chen Y."/>
            <person name="Sun X."/>
            <person name="Zhang Y."/>
            <person name="Marsh G.A."/>
            <person name="Crameri G."/>
            <person name="Broder C.C."/>
            <person name="Frey K.G."/>
            <person name="Wang L.F."/>
            <person name="Wang J."/>
        </authorList>
    </citation>
    <scope>NUCLEOTIDE SEQUENCE [LARGE SCALE GENOMIC DNA]</scope>
</reference>